<reference evidence="2 3" key="1">
    <citation type="submission" date="2020-07" db="EMBL/GenBank/DDBJ databases">
        <title>Genomic Encyclopedia of Type Strains, Phase III (KMG-III): the genomes of soil and plant-associated and newly described type strains.</title>
        <authorList>
            <person name="Whitman W."/>
        </authorList>
    </citation>
    <scope>NUCLEOTIDE SEQUENCE [LARGE SCALE GENOMIC DNA]</scope>
    <source>
        <strain evidence="2 3">CECT 8576</strain>
    </source>
</reference>
<feature type="domain" description="N-acetyltransferase" evidence="1">
    <location>
        <begin position="113"/>
        <end position="176"/>
    </location>
</feature>
<evidence type="ECO:0000313" key="2">
    <source>
        <dbReference type="EMBL" id="NYH80556.1"/>
    </source>
</evidence>
<evidence type="ECO:0000313" key="3">
    <source>
        <dbReference type="Proteomes" id="UP000548304"/>
    </source>
</evidence>
<accession>A0A852ZAK2</accession>
<name>A0A852ZAK2_9ACTN</name>
<dbReference type="SUPFAM" id="SSF55729">
    <property type="entry name" value="Acyl-CoA N-acyltransferases (Nat)"/>
    <property type="match status" value="1"/>
</dbReference>
<gene>
    <name evidence="2" type="ORF">FHR84_003922</name>
</gene>
<dbReference type="PANTHER" id="PTHR42791:SF1">
    <property type="entry name" value="N-ACETYLTRANSFERASE DOMAIN-CONTAINING PROTEIN"/>
    <property type="match status" value="1"/>
</dbReference>
<dbReference type="InterPro" id="IPR052523">
    <property type="entry name" value="Trichothecene_AcTrans"/>
</dbReference>
<proteinExistence type="predicted"/>
<keyword evidence="2" id="KW-0808">Transferase</keyword>
<dbReference type="Pfam" id="PF00583">
    <property type="entry name" value="Acetyltransf_1"/>
    <property type="match status" value="1"/>
</dbReference>
<sequence length="203" mass="22179">MPEPAASARPATAEDVEPAVRTLRRAFVDYPWTRHVIAADAHEERLAEFQRLFVSRIGLECGRVWVTPGREAVSVWTTPDSTGIGEVFVELAPRFAELSGDRLAQSERAEAALNPHRPEEPVWFLGTVGVDPGSQGAGLAGAVIRPGVAEAEHAGVPVYLETSRERNVRIYRRFGFEVVADVEIPDDGPRTWGMMRRPGAGGL</sequence>
<dbReference type="InterPro" id="IPR000182">
    <property type="entry name" value="GNAT_dom"/>
</dbReference>
<dbReference type="AlphaFoldDB" id="A0A852ZAK2"/>
<dbReference type="GO" id="GO:0016747">
    <property type="term" value="F:acyltransferase activity, transferring groups other than amino-acyl groups"/>
    <property type="evidence" value="ECO:0007669"/>
    <property type="project" value="InterPro"/>
</dbReference>
<dbReference type="RefSeq" id="WP_179536905.1">
    <property type="nucleotide sequence ID" value="NZ_JACBYW010000008.1"/>
</dbReference>
<dbReference type="CDD" id="cd04301">
    <property type="entry name" value="NAT_SF"/>
    <property type="match status" value="1"/>
</dbReference>
<dbReference type="Gene3D" id="3.40.630.30">
    <property type="match status" value="1"/>
</dbReference>
<dbReference type="InterPro" id="IPR016181">
    <property type="entry name" value="Acyl_CoA_acyltransferase"/>
</dbReference>
<dbReference type="Proteomes" id="UP000548304">
    <property type="component" value="Unassembled WGS sequence"/>
</dbReference>
<dbReference type="EMBL" id="JACBYW010000008">
    <property type="protein sequence ID" value="NYH80556.1"/>
    <property type="molecule type" value="Genomic_DNA"/>
</dbReference>
<keyword evidence="3" id="KW-1185">Reference proteome</keyword>
<dbReference type="PANTHER" id="PTHR42791">
    <property type="entry name" value="GNAT FAMILY ACETYLTRANSFERASE"/>
    <property type="match status" value="1"/>
</dbReference>
<evidence type="ECO:0000259" key="1">
    <source>
        <dbReference type="Pfam" id="PF00583"/>
    </source>
</evidence>
<comment type="caution">
    <text evidence="2">The sequence shown here is derived from an EMBL/GenBank/DDBJ whole genome shotgun (WGS) entry which is preliminary data.</text>
</comment>
<organism evidence="2 3">
    <name type="scientific">Actinopolyspora biskrensis</name>
    <dbReference type="NCBI Taxonomy" id="1470178"/>
    <lineage>
        <taxon>Bacteria</taxon>
        <taxon>Bacillati</taxon>
        <taxon>Actinomycetota</taxon>
        <taxon>Actinomycetes</taxon>
        <taxon>Actinopolysporales</taxon>
        <taxon>Actinopolysporaceae</taxon>
        <taxon>Actinopolyspora</taxon>
    </lineage>
</organism>
<protein>
    <submittedName>
        <fullName evidence="2">GNAT superfamily N-acetyltransferase</fullName>
    </submittedName>
</protein>